<evidence type="ECO:0000313" key="1">
    <source>
        <dbReference type="EMBL" id="MBG2877901.1"/>
    </source>
</evidence>
<name>A0ABS0IPG1_9GAMM</name>
<keyword evidence="2" id="KW-1185">Reference proteome</keyword>
<protein>
    <recommendedName>
        <fullName evidence="3">Ig-like domain-containing protein</fullName>
    </recommendedName>
</protein>
<dbReference type="RefSeq" id="WP_196565872.1">
    <property type="nucleotide sequence ID" value="NZ_JADRYY010000001.1"/>
</dbReference>
<sequence length="549" mass="62293">MTIETKEERLQKILEDEKNALVRPRPFNDDIDMEDIDDIEPSVVNDAEVNIQFDQIKSSSDEPDNEVKMNRVIKYEVSITGINLRLAEWRTSPKGILILPNNKDVYISIVDNNKTTISLTGNRSGVASLQLILKDEDNEDIVYYATPRQIRVTPPKPNPNTDCSASNCEKFDDLLTIRSESMQWPSQWESISKSFVVHLQDKEGGDVQNKEVKLTYDVENSTLAVEPEIYNADGEKINVSKTNKYGIANFKVKFKRTEPKQVAVFYAESENSEDPEKPFKSRDYYVEMTTEKLPSPKVPATLNGILSYHSENYCVNANLILGRDISESTQVGFYFNDQLKMLPCTDKSAVSVRLENQSLTNGIHYISFFTVDIFDNICFSRRERIIVDNSLTGECSKQIKNIAPKPCISVTIPQICDRYFNSVNIRLIPSLCLQIKNRVAKMNIQKMVIIFNGYSKVNSSERTLVYRSTLEIYADDPRLGNFLHDTTPNNDPINMVEIVEPALESILADALPNIEVGQLGIQVMVFEKTGNCYLCGENMYTVSLRLPCA</sequence>
<comment type="caution">
    <text evidence="1">The sequence shown here is derived from an EMBL/GenBank/DDBJ whole genome shotgun (WGS) entry which is preliminary data.</text>
</comment>
<dbReference type="Proteomes" id="UP000614721">
    <property type="component" value="Unassembled WGS sequence"/>
</dbReference>
<proteinExistence type="predicted"/>
<accession>A0ABS0IPG1</accession>
<gene>
    <name evidence="1" type="ORF">I4902_01290</name>
</gene>
<reference evidence="1 2" key="1">
    <citation type="submission" date="2020-11" db="EMBL/GenBank/DDBJ databases">
        <title>Enhanced detection system for hospital associated transmission using whole genome sequencing surveillance.</title>
        <authorList>
            <person name="Harrison L.H."/>
            <person name="Van Tyne D."/>
            <person name="Marsh J.W."/>
            <person name="Griffith M.P."/>
            <person name="Snyder D.J."/>
            <person name="Cooper V.S."/>
            <person name="Mustapha M."/>
        </authorList>
    </citation>
    <scope>NUCLEOTIDE SEQUENCE [LARGE SCALE GENOMIC DNA]</scope>
    <source>
        <strain evidence="1 2">PR00075</strain>
    </source>
</reference>
<evidence type="ECO:0000313" key="2">
    <source>
        <dbReference type="Proteomes" id="UP000614721"/>
    </source>
</evidence>
<dbReference type="EMBL" id="JADSJP010000001">
    <property type="protein sequence ID" value="MBG2877901.1"/>
    <property type="molecule type" value="Genomic_DNA"/>
</dbReference>
<organism evidence="1 2">
    <name type="scientific">Proteus alimentorum</name>
    <dbReference type="NCBI Taxonomy" id="1973495"/>
    <lineage>
        <taxon>Bacteria</taxon>
        <taxon>Pseudomonadati</taxon>
        <taxon>Pseudomonadota</taxon>
        <taxon>Gammaproteobacteria</taxon>
        <taxon>Enterobacterales</taxon>
        <taxon>Morganellaceae</taxon>
        <taxon>Proteus</taxon>
    </lineage>
</organism>
<evidence type="ECO:0008006" key="3">
    <source>
        <dbReference type="Google" id="ProtNLM"/>
    </source>
</evidence>